<dbReference type="InterPro" id="IPR004753">
    <property type="entry name" value="MreB"/>
</dbReference>
<dbReference type="OrthoDB" id="9768127at2"/>
<comment type="similarity">
    <text evidence="5 7">Belongs to the FtsA/MreB family.</text>
</comment>
<proteinExistence type="inferred from homology"/>
<name>A0A286ECD3_9NEIS</name>
<dbReference type="Gene3D" id="3.30.420.40">
    <property type="match status" value="2"/>
</dbReference>
<evidence type="ECO:0000256" key="1">
    <source>
        <dbReference type="ARBA" id="ARBA00022490"/>
    </source>
</evidence>
<protein>
    <recommendedName>
        <fullName evidence="6 7">Cell shape-determining protein MreB</fullName>
    </recommendedName>
</protein>
<dbReference type="Proteomes" id="UP000219669">
    <property type="component" value="Unassembled WGS sequence"/>
</dbReference>
<sequence length="348" mass="36715">MFFRFFARYFSNDMAIDLGTANTLIFIKGKGIVLDEPSVVAMQMDPSGSGKSLTLAVGADAKKMLGRTPGAIQAVRPMKDGVIGDSSVTERMLKEFIRKVNKSRWAASPRIVICVPCGATQVERRAIYSAAQSAGASSVYLIQEPMAAAIGAGLPIEDPTGSMVVDIGGGTTEVGIISLSGVVYSQSVRVGGDAFDEAIVHYVRRNYGMLIGESTAEEIKKRIGSAFPGAEVSEMEVKGRNLAEGVPRSFTITSNEVLEALADPISQIVQSVRDTLEQTPPELGADIAERGLVLTGGGALLKGFDRLLAEETGLPVTIADDPLTCVARGSGKALDMIGKLNSVFITNP</sequence>
<feature type="binding site" evidence="7">
    <location>
        <begin position="169"/>
        <end position="171"/>
    </location>
    <ligand>
        <name>ATP</name>
        <dbReference type="ChEBI" id="CHEBI:30616"/>
    </ligand>
</feature>
<dbReference type="FunFam" id="3.30.420.40:FF:000016">
    <property type="entry name" value="Rod shape-determining protein mreB"/>
    <property type="match status" value="1"/>
</dbReference>
<dbReference type="PANTHER" id="PTHR42749">
    <property type="entry name" value="CELL SHAPE-DETERMINING PROTEIN MREB"/>
    <property type="match status" value="1"/>
</dbReference>
<evidence type="ECO:0000313" key="9">
    <source>
        <dbReference type="Proteomes" id="UP000219669"/>
    </source>
</evidence>
<keyword evidence="1 7" id="KW-0963">Cytoplasm</keyword>
<dbReference type="NCBIfam" id="NF010539">
    <property type="entry name" value="PRK13927.1"/>
    <property type="match status" value="1"/>
</dbReference>
<dbReference type="CDD" id="cd10225">
    <property type="entry name" value="ASKHA_NBD_MreB-like"/>
    <property type="match status" value="1"/>
</dbReference>
<dbReference type="InterPro" id="IPR056546">
    <property type="entry name" value="MreB_MamK-like"/>
</dbReference>
<dbReference type="GO" id="GO:0008360">
    <property type="term" value="P:regulation of cell shape"/>
    <property type="evidence" value="ECO:0007669"/>
    <property type="project" value="UniProtKB-UniRule"/>
</dbReference>
<dbReference type="GO" id="GO:0005737">
    <property type="term" value="C:cytoplasm"/>
    <property type="evidence" value="ECO:0007669"/>
    <property type="project" value="UniProtKB-SubCell"/>
</dbReference>
<evidence type="ECO:0000256" key="5">
    <source>
        <dbReference type="ARBA" id="ARBA00023458"/>
    </source>
</evidence>
<evidence type="ECO:0000256" key="7">
    <source>
        <dbReference type="HAMAP-Rule" id="MF_02207"/>
    </source>
</evidence>
<keyword evidence="9" id="KW-1185">Reference proteome</keyword>
<dbReference type="GO" id="GO:0005524">
    <property type="term" value="F:ATP binding"/>
    <property type="evidence" value="ECO:0007669"/>
    <property type="project" value="UniProtKB-KW"/>
</dbReference>
<keyword evidence="2 7" id="KW-0547">Nucleotide-binding</keyword>
<reference evidence="8 9" key="1">
    <citation type="submission" date="2017-09" db="EMBL/GenBank/DDBJ databases">
        <authorList>
            <person name="Ehlers B."/>
            <person name="Leendertz F.H."/>
        </authorList>
    </citation>
    <scope>NUCLEOTIDE SEQUENCE [LARGE SCALE GENOMIC DNA]</scope>
    <source>
        <strain evidence="8 9">DSM 16848</strain>
    </source>
</reference>
<dbReference type="HAMAP" id="MF_02207">
    <property type="entry name" value="MreB"/>
    <property type="match status" value="1"/>
</dbReference>
<comment type="subunit">
    <text evidence="7">Forms polymers.</text>
</comment>
<dbReference type="PRINTS" id="PR01652">
    <property type="entry name" value="SHAPEPROTEIN"/>
</dbReference>
<dbReference type="EMBL" id="OCNF01000009">
    <property type="protein sequence ID" value="SOD68548.1"/>
    <property type="molecule type" value="Genomic_DNA"/>
</dbReference>
<accession>A0A286ECD3</accession>
<feature type="binding site" evidence="7">
    <location>
        <begin position="297"/>
        <end position="300"/>
    </location>
    <ligand>
        <name>ATP</name>
        <dbReference type="ChEBI" id="CHEBI:30616"/>
    </ligand>
</feature>
<comment type="function">
    <text evidence="7">Forms membrane-associated dynamic filaments that are essential for cell shape determination. Acts by regulating cell wall synthesis and cell elongation, and thus cell shape. A feedback loop between cell geometry and MreB localization may maintain elongated cell shape by targeting cell wall growth to regions of negative cell wall curvature.</text>
</comment>
<dbReference type="GO" id="GO:0000902">
    <property type="term" value="P:cell morphogenesis"/>
    <property type="evidence" value="ECO:0007669"/>
    <property type="project" value="InterPro"/>
</dbReference>
<keyword evidence="3 7" id="KW-0067">ATP-binding</keyword>
<comment type="subcellular location">
    <subcellularLocation>
        <location evidence="7">Cytoplasm</location>
    </subcellularLocation>
    <text evidence="7">Membrane-associated.</text>
</comment>
<evidence type="ECO:0000313" key="8">
    <source>
        <dbReference type="EMBL" id="SOD68548.1"/>
    </source>
</evidence>
<dbReference type="Pfam" id="PF06723">
    <property type="entry name" value="MreB_Mbl"/>
    <property type="match status" value="1"/>
</dbReference>
<dbReference type="AlphaFoldDB" id="A0A286ECD3"/>
<evidence type="ECO:0000256" key="3">
    <source>
        <dbReference type="ARBA" id="ARBA00022840"/>
    </source>
</evidence>
<evidence type="ECO:0000256" key="6">
    <source>
        <dbReference type="ARBA" id="ARBA00067319"/>
    </source>
</evidence>
<dbReference type="SUPFAM" id="SSF53067">
    <property type="entry name" value="Actin-like ATPase domain"/>
    <property type="match status" value="2"/>
</dbReference>
<organism evidence="8 9">
    <name type="scientific">Alysiella filiformis DSM 16848</name>
    <dbReference type="NCBI Taxonomy" id="1120981"/>
    <lineage>
        <taxon>Bacteria</taxon>
        <taxon>Pseudomonadati</taxon>
        <taxon>Pseudomonadota</taxon>
        <taxon>Betaproteobacteria</taxon>
        <taxon>Neisseriales</taxon>
        <taxon>Neisseriaceae</taxon>
        <taxon>Alysiella</taxon>
    </lineage>
</organism>
<dbReference type="InterPro" id="IPR043129">
    <property type="entry name" value="ATPase_NBD"/>
</dbReference>
<feature type="binding site" evidence="7">
    <location>
        <begin position="217"/>
        <end position="220"/>
    </location>
    <ligand>
        <name>ATP</name>
        <dbReference type="ChEBI" id="CHEBI:30616"/>
    </ligand>
</feature>
<gene>
    <name evidence="7" type="primary">mreB</name>
    <name evidence="8" type="ORF">SAMN02746062_01305</name>
</gene>
<feature type="binding site" evidence="7">
    <location>
        <begin position="20"/>
        <end position="22"/>
    </location>
    <ligand>
        <name>ATP</name>
        <dbReference type="ChEBI" id="CHEBI:30616"/>
    </ligand>
</feature>
<dbReference type="PANTHER" id="PTHR42749:SF1">
    <property type="entry name" value="CELL SHAPE-DETERMINING PROTEIN MREB"/>
    <property type="match status" value="1"/>
</dbReference>
<evidence type="ECO:0000256" key="2">
    <source>
        <dbReference type="ARBA" id="ARBA00022741"/>
    </source>
</evidence>
<keyword evidence="4 7" id="KW-0133">Cell shape</keyword>
<dbReference type="NCBIfam" id="TIGR00904">
    <property type="entry name" value="mreB"/>
    <property type="match status" value="1"/>
</dbReference>
<dbReference type="RefSeq" id="WP_097114343.1">
    <property type="nucleotide sequence ID" value="NZ_CP083931.1"/>
</dbReference>
<evidence type="ECO:0000256" key="4">
    <source>
        <dbReference type="ARBA" id="ARBA00022960"/>
    </source>
</evidence>